<comment type="caution">
    <text evidence="2">The sequence shown here is derived from an EMBL/GenBank/DDBJ whole genome shotgun (WGS) entry which is preliminary data.</text>
</comment>
<gene>
    <name evidence="2" type="ORF">Slati_3885800</name>
</gene>
<name>A0AAW2TMI0_9LAMI</name>
<sequence>MLSLEKDGAPGHSTDLLKGSLTSGDRKPISSFASEDLDHMLTLVLAKGTKSGSGRGFYEEARGQGGAIARGSGRAAGIKEGGRDEVSEG</sequence>
<dbReference type="AlphaFoldDB" id="A0AAW2TMI0"/>
<feature type="compositionally biased region" description="Basic and acidic residues" evidence="1">
    <location>
        <begin position="80"/>
        <end position="89"/>
    </location>
</feature>
<proteinExistence type="predicted"/>
<organism evidence="2">
    <name type="scientific">Sesamum latifolium</name>
    <dbReference type="NCBI Taxonomy" id="2727402"/>
    <lineage>
        <taxon>Eukaryota</taxon>
        <taxon>Viridiplantae</taxon>
        <taxon>Streptophyta</taxon>
        <taxon>Embryophyta</taxon>
        <taxon>Tracheophyta</taxon>
        <taxon>Spermatophyta</taxon>
        <taxon>Magnoliopsida</taxon>
        <taxon>eudicotyledons</taxon>
        <taxon>Gunneridae</taxon>
        <taxon>Pentapetalae</taxon>
        <taxon>asterids</taxon>
        <taxon>lamiids</taxon>
        <taxon>Lamiales</taxon>
        <taxon>Pedaliaceae</taxon>
        <taxon>Sesamum</taxon>
    </lineage>
</organism>
<feature type="region of interest" description="Disordered" evidence="1">
    <location>
        <begin position="63"/>
        <end position="89"/>
    </location>
</feature>
<dbReference type="EMBL" id="JACGWN010000014">
    <property type="protein sequence ID" value="KAL0405719.1"/>
    <property type="molecule type" value="Genomic_DNA"/>
</dbReference>
<accession>A0AAW2TMI0</accession>
<evidence type="ECO:0000313" key="2">
    <source>
        <dbReference type="EMBL" id="KAL0405719.1"/>
    </source>
</evidence>
<evidence type="ECO:0000256" key="1">
    <source>
        <dbReference type="SAM" id="MobiDB-lite"/>
    </source>
</evidence>
<feature type="region of interest" description="Disordered" evidence="1">
    <location>
        <begin position="1"/>
        <end position="30"/>
    </location>
</feature>
<reference evidence="2" key="2">
    <citation type="journal article" date="2024" name="Plant">
        <title>Genomic evolution and insights into agronomic trait innovations of Sesamum species.</title>
        <authorList>
            <person name="Miao H."/>
            <person name="Wang L."/>
            <person name="Qu L."/>
            <person name="Liu H."/>
            <person name="Sun Y."/>
            <person name="Le M."/>
            <person name="Wang Q."/>
            <person name="Wei S."/>
            <person name="Zheng Y."/>
            <person name="Lin W."/>
            <person name="Duan Y."/>
            <person name="Cao H."/>
            <person name="Xiong S."/>
            <person name="Wang X."/>
            <person name="Wei L."/>
            <person name="Li C."/>
            <person name="Ma Q."/>
            <person name="Ju M."/>
            <person name="Zhao R."/>
            <person name="Li G."/>
            <person name="Mu C."/>
            <person name="Tian Q."/>
            <person name="Mei H."/>
            <person name="Zhang T."/>
            <person name="Gao T."/>
            <person name="Zhang H."/>
        </authorList>
    </citation>
    <scope>NUCLEOTIDE SEQUENCE</scope>
    <source>
        <strain evidence="2">KEN1</strain>
    </source>
</reference>
<protein>
    <submittedName>
        <fullName evidence="2">Uncharacterized protein</fullName>
    </submittedName>
</protein>
<reference evidence="2" key="1">
    <citation type="submission" date="2020-06" db="EMBL/GenBank/DDBJ databases">
        <authorList>
            <person name="Li T."/>
            <person name="Hu X."/>
            <person name="Zhang T."/>
            <person name="Song X."/>
            <person name="Zhang H."/>
            <person name="Dai N."/>
            <person name="Sheng W."/>
            <person name="Hou X."/>
            <person name="Wei L."/>
        </authorList>
    </citation>
    <scope>NUCLEOTIDE SEQUENCE</scope>
    <source>
        <strain evidence="2">KEN1</strain>
        <tissue evidence="2">Leaf</tissue>
    </source>
</reference>